<feature type="transmembrane region" description="Helical" evidence="2">
    <location>
        <begin position="63"/>
        <end position="86"/>
    </location>
</feature>
<keyword evidence="4" id="KW-1185">Reference proteome</keyword>
<gene>
    <name evidence="3" type="ORF">GCM10023144_13260</name>
</gene>
<comment type="caution">
    <text evidence="3">The sequence shown here is derived from an EMBL/GenBank/DDBJ whole genome shotgun (WGS) entry which is preliminary data.</text>
</comment>
<feature type="region of interest" description="Disordered" evidence="1">
    <location>
        <begin position="179"/>
        <end position="206"/>
    </location>
</feature>
<keyword evidence="2" id="KW-0472">Membrane</keyword>
<evidence type="ECO:0000313" key="3">
    <source>
        <dbReference type="EMBL" id="GAA4327969.1"/>
    </source>
</evidence>
<evidence type="ECO:0000256" key="2">
    <source>
        <dbReference type="SAM" id="Phobius"/>
    </source>
</evidence>
<proteinExistence type="predicted"/>
<evidence type="ECO:0000256" key="1">
    <source>
        <dbReference type="SAM" id="MobiDB-lite"/>
    </source>
</evidence>
<name>A0ABP8GPS8_9BURK</name>
<dbReference type="RefSeq" id="WP_345247575.1">
    <property type="nucleotide sequence ID" value="NZ_BAABFO010000005.1"/>
</dbReference>
<evidence type="ECO:0000313" key="4">
    <source>
        <dbReference type="Proteomes" id="UP001501671"/>
    </source>
</evidence>
<accession>A0ABP8GPS8</accession>
<sequence>MSLIVAARFDSFPEAEAAARRLFGQGIAEEDVSIFFVNPAGQHDRYPLGGDTRADPGARHAHFGALAGAGLVGMAGAAVGGLVWIYGDVSPLMLAIAIMVGAYIGSLAGALVATRSAARRAVAGHSTGVRRAGVLTAVHVTPDNEAQVARTLKACGGLDVEKAAGRWRDGNWVDFDPVAPPVLSDKVPPRPDPAAPNSPRTAGTAG</sequence>
<protein>
    <submittedName>
        <fullName evidence="3">Membrane protein</fullName>
    </submittedName>
</protein>
<organism evidence="3 4">
    <name type="scientific">Pigmentiphaga soli</name>
    <dbReference type="NCBI Taxonomy" id="1007095"/>
    <lineage>
        <taxon>Bacteria</taxon>
        <taxon>Pseudomonadati</taxon>
        <taxon>Pseudomonadota</taxon>
        <taxon>Betaproteobacteria</taxon>
        <taxon>Burkholderiales</taxon>
        <taxon>Alcaligenaceae</taxon>
        <taxon>Pigmentiphaga</taxon>
    </lineage>
</organism>
<keyword evidence="2" id="KW-1133">Transmembrane helix</keyword>
<reference evidence="4" key="1">
    <citation type="journal article" date="2019" name="Int. J. Syst. Evol. Microbiol.">
        <title>The Global Catalogue of Microorganisms (GCM) 10K type strain sequencing project: providing services to taxonomists for standard genome sequencing and annotation.</title>
        <authorList>
            <consortium name="The Broad Institute Genomics Platform"/>
            <consortium name="The Broad Institute Genome Sequencing Center for Infectious Disease"/>
            <person name="Wu L."/>
            <person name="Ma J."/>
        </authorList>
    </citation>
    <scope>NUCLEOTIDE SEQUENCE [LARGE SCALE GENOMIC DNA]</scope>
    <source>
        <strain evidence="4">JCM 17666</strain>
    </source>
</reference>
<keyword evidence="2" id="KW-0812">Transmembrane</keyword>
<dbReference type="Proteomes" id="UP001501671">
    <property type="component" value="Unassembled WGS sequence"/>
</dbReference>
<feature type="transmembrane region" description="Helical" evidence="2">
    <location>
        <begin position="92"/>
        <end position="113"/>
    </location>
</feature>
<dbReference type="EMBL" id="BAABFO010000005">
    <property type="protein sequence ID" value="GAA4327969.1"/>
    <property type="molecule type" value="Genomic_DNA"/>
</dbReference>